<evidence type="ECO:0000256" key="3">
    <source>
        <dbReference type="ARBA" id="ARBA00022692"/>
    </source>
</evidence>
<keyword evidence="9" id="KW-1185">Reference proteome</keyword>
<protein>
    <recommendedName>
        <fullName evidence="10">Lysylphosphatidylglycerol synthase TM region</fullName>
    </recommendedName>
</protein>
<dbReference type="EMBL" id="FNII01000015">
    <property type="protein sequence ID" value="SDO16551.1"/>
    <property type="molecule type" value="Genomic_DNA"/>
</dbReference>
<dbReference type="OrthoDB" id="9126302at2"/>
<evidence type="ECO:0000256" key="7">
    <source>
        <dbReference type="SAM" id="Phobius"/>
    </source>
</evidence>
<gene>
    <name evidence="8" type="ORF">SAMN04487951_11510</name>
</gene>
<feature type="transmembrane region" description="Helical" evidence="7">
    <location>
        <begin position="281"/>
        <end position="303"/>
    </location>
</feature>
<evidence type="ECO:0000313" key="8">
    <source>
        <dbReference type="EMBL" id="SDO16551.1"/>
    </source>
</evidence>
<evidence type="ECO:0000256" key="2">
    <source>
        <dbReference type="ARBA" id="ARBA00022475"/>
    </source>
</evidence>
<feature type="region of interest" description="Disordered" evidence="6">
    <location>
        <begin position="598"/>
        <end position="617"/>
    </location>
</feature>
<accession>A0A1H0HCD2</accession>
<dbReference type="NCBIfam" id="TIGR00374">
    <property type="entry name" value="flippase-like domain"/>
    <property type="match status" value="1"/>
</dbReference>
<evidence type="ECO:0000256" key="1">
    <source>
        <dbReference type="ARBA" id="ARBA00004651"/>
    </source>
</evidence>
<keyword evidence="5 7" id="KW-0472">Membrane</keyword>
<evidence type="ECO:0000256" key="5">
    <source>
        <dbReference type="ARBA" id="ARBA00023136"/>
    </source>
</evidence>
<feature type="transmembrane region" description="Helical" evidence="7">
    <location>
        <begin position="236"/>
        <end position="261"/>
    </location>
</feature>
<comment type="subcellular location">
    <subcellularLocation>
        <location evidence="1">Cell membrane</location>
        <topology evidence="1">Multi-pass membrane protein</topology>
    </subcellularLocation>
</comment>
<keyword evidence="2" id="KW-1003">Cell membrane</keyword>
<evidence type="ECO:0000313" key="9">
    <source>
        <dbReference type="Proteomes" id="UP000199677"/>
    </source>
</evidence>
<feature type="transmembrane region" description="Helical" evidence="7">
    <location>
        <begin position="127"/>
        <end position="147"/>
    </location>
</feature>
<feature type="transmembrane region" description="Helical" evidence="7">
    <location>
        <begin position="41"/>
        <end position="62"/>
    </location>
</feature>
<evidence type="ECO:0000256" key="4">
    <source>
        <dbReference type="ARBA" id="ARBA00022989"/>
    </source>
</evidence>
<feature type="transmembrane region" description="Helical" evidence="7">
    <location>
        <begin position="12"/>
        <end position="29"/>
    </location>
</feature>
<reference evidence="9" key="1">
    <citation type="submission" date="2016-10" db="EMBL/GenBank/DDBJ databases">
        <authorList>
            <person name="Varghese N."/>
            <person name="Submissions S."/>
        </authorList>
    </citation>
    <scope>NUCLEOTIDE SEQUENCE [LARGE SCALE GENOMIC DNA]</scope>
    <source>
        <strain evidence="9">CGMCC 1.6494</strain>
    </source>
</reference>
<dbReference type="Proteomes" id="UP000199677">
    <property type="component" value="Unassembled WGS sequence"/>
</dbReference>
<dbReference type="PANTHER" id="PTHR40277">
    <property type="entry name" value="BLL5419 PROTEIN"/>
    <property type="match status" value="1"/>
</dbReference>
<feature type="transmembrane region" description="Helical" evidence="7">
    <location>
        <begin position="153"/>
        <end position="175"/>
    </location>
</feature>
<name>A0A1H0HCD2_9GAMM</name>
<dbReference type="STRING" id="416873.SAMN04487951_11510"/>
<dbReference type="Pfam" id="PF03706">
    <property type="entry name" value="LPG_synthase_TM"/>
    <property type="match status" value="1"/>
</dbReference>
<keyword evidence="4 7" id="KW-1133">Transmembrane helix</keyword>
<evidence type="ECO:0000256" key="6">
    <source>
        <dbReference type="SAM" id="MobiDB-lite"/>
    </source>
</evidence>
<dbReference type="GO" id="GO:0005886">
    <property type="term" value="C:plasma membrane"/>
    <property type="evidence" value="ECO:0007669"/>
    <property type="project" value="UniProtKB-SubCell"/>
</dbReference>
<dbReference type="PANTHER" id="PTHR40277:SF1">
    <property type="entry name" value="BLL5419 PROTEIN"/>
    <property type="match status" value="1"/>
</dbReference>
<keyword evidence="3 7" id="KW-0812">Transmembrane</keyword>
<evidence type="ECO:0008006" key="10">
    <source>
        <dbReference type="Google" id="ProtNLM"/>
    </source>
</evidence>
<organism evidence="8 9">
    <name type="scientific">Vreelandella arcis</name>
    <dbReference type="NCBI Taxonomy" id="416873"/>
    <lineage>
        <taxon>Bacteria</taxon>
        <taxon>Pseudomonadati</taxon>
        <taxon>Pseudomonadota</taxon>
        <taxon>Gammaproteobacteria</taxon>
        <taxon>Oceanospirillales</taxon>
        <taxon>Halomonadaceae</taxon>
        <taxon>Vreelandella</taxon>
    </lineage>
</organism>
<proteinExistence type="predicted"/>
<sequence length="617" mass="66713">MTNAQWLRAPWLRRVVISIVLLVAVALWVDPQTIIAHVQRLSPGWVLLALLISVFQVMLSAWRWQLTARLIQVPMRFSYALSEYYLALLVNQLLPGGVLGDAGRAHRHAAQSASTGRAWRAVIIERVSGQVALALLTLVALALSPLWHAALGWSVWFSIGVGTSLVLALVAVGVASRQKGWLTLPGWCLNVGQDIQRGLLTTGVWPVQLVSSLTIVLSYGAVMVCAARSIGVELPVLSLLALAPVVLLAMLIPFSVAGWGVREGAAAGVWAWVGLPAGQGVAVSLAYGVVVLLATLPGLWVALGRRHAALPPESGRAQQDVEKGVVTAAESSQGRAQRTVQRLDGRHLQAGAARANQQRSDQQVQSVYYPRLNKLRDGNAAAFYQDSVQLVRFQQRKDIAGCKLAPTIQRQHAAFDRAARRGQRSLWPDQMQRGRFVTLKQLPVHRHPAAGIQHHPRRMAAANVADGQLRVIGIGGSGPYHHRIGQRSQPMQMHQACLAIDVMGMAALGGNPAIQALPQLRHHPSLCTHQRRHVAHQFLGIGGHRICRFKRVACQQVPPGIVLGHFPVGAHVIRSFLGVGHDASALSQPLHHAVHDDPAQAPLAPHTGKPGGFYVSH</sequence>
<dbReference type="InterPro" id="IPR022791">
    <property type="entry name" value="L-PG_synthase/AglD"/>
</dbReference>
<dbReference type="AlphaFoldDB" id="A0A1H0HCD2"/>